<evidence type="ECO:0000313" key="2">
    <source>
        <dbReference type="Proteomes" id="UP000183365"/>
    </source>
</evidence>
<proteinExistence type="predicted"/>
<dbReference type="GO" id="GO:0006303">
    <property type="term" value="P:double-strand break repair via nonhomologous end joining"/>
    <property type="evidence" value="ECO:0007669"/>
    <property type="project" value="InterPro"/>
</dbReference>
<accession>A0A1L0B667</accession>
<dbReference type="GO" id="GO:0003678">
    <property type="term" value="F:DNA helicase activity"/>
    <property type="evidence" value="ECO:0007669"/>
    <property type="project" value="UniProtKB-EC"/>
</dbReference>
<keyword evidence="2" id="KW-1185">Reference proteome</keyword>
<dbReference type="Proteomes" id="UP000183365">
    <property type="component" value="Unassembled WGS sequence"/>
</dbReference>
<reference evidence="2" key="1">
    <citation type="submission" date="2016-11" db="EMBL/GenBank/DDBJ databases">
        <authorList>
            <person name="Guldener U."/>
        </authorList>
    </citation>
    <scope>NUCLEOTIDE SEQUENCE [LARGE SCALE GENOMIC DNA]</scope>
</reference>
<name>A0A1L0B667_9ASCO</name>
<dbReference type="AlphaFoldDB" id="A0A1L0B667"/>
<organism evidence="1 2">
    <name type="scientific">Hanseniaspora guilliermondii</name>
    <dbReference type="NCBI Taxonomy" id="56406"/>
    <lineage>
        <taxon>Eukaryota</taxon>
        <taxon>Fungi</taxon>
        <taxon>Dikarya</taxon>
        <taxon>Ascomycota</taxon>
        <taxon>Saccharomycotina</taxon>
        <taxon>Saccharomycetes</taxon>
        <taxon>Saccharomycodales</taxon>
        <taxon>Saccharomycodaceae</taxon>
        <taxon>Hanseniaspora</taxon>
    </lineage>
</organism>
<dbReference type="EMBL" id="FQNF01000054">
    <property type="protein sequence ID" value="SGZ40547.1"/>
    <property type="molecule type" value="Genomic_DNA"/>
</dbReference>
<gene>
    <name evidence="1" type="ORF">HGUI_02747</name>
</gene>
<sequence length="557" mass="65656">MESESLIFNEKYRSETPDRVYVILDIASEKINVGVLNMIYDQIVDTQLKTTIFYNLEAYNMANMLKILEKKNEVLNDKGLFETMKHINQDFICKEEIRIDNYLNVIILTDKPIMDKDECCKIVHDFENSFKSRDKETTFVKKIDIATILYDIEFQDESIKSYIEVFDNHEVFKINASEPNEIKQRKLKGTYDHIYGHIHDIRKLKVTSKLEVTFKNSEDTRMMCDVYELGSHNLLAGQISYKTKLYERGNPQDGEVYNKRYYYNPINDQRLEDKEIKSCYQIVNDNFISTEEADKIFQTYICIGEKKLISDNEPFLYVIGFIPSENYYNVASLINISKALELRSIDDIKHRAMLSDFKAELFNSGKVMLCLGRAVASKEIRNYAVIVQKVGPMETLDEMKLFIMELPFKDEIRMFPKCAANEDYKTSSIEKEYYKDFKKIFENIFVGDKNIKISSDEFKKMIAEYNFKDVNTKNYENLFRKKAFISVEEDPIGVDELDDTYGLVEQRNEYLYAGYTDELEIFHKINKAYYKQHQHLENAKKRVSKPRMMNGVKKIKK</sequence>
<dbReference type="SUPFAM" id="SSF100939">
    <property type="entry name" value="SPOC domain-like"/>
    <property type="match status" value="1"/>
</dbReference>
<dbReference type="Gene3D" id="2.40.290.10">
    <property type="match status" value="1"/>
</dbReference>
<dbReference type="GO" id="GO:0003677">
    <property type="term" value="F:DNA binding"/>
    <property type="evidence" value="ECO:0007669"/>
    <property type="project" value="UniProtKB-KW"/>
</dbReference>
<dbReference type="VEuPathDB" id="FungiDB:HGUI_02747"/>
<dbReference type="OrthoDB" id="3972090at2759"/>
<evidence type="ECO:0000313" key="1">
    <source>
        <dbReference type="EMBL" id="SGZ40547.1"/>
    </source>
</evidence>
<protein>
    <submittedName>
        <fullName evidence="1">Uncharacterized protein</fullName>
    </submittedName>
</protein>
<dbReference type="GO" id="GO:0000781">
    <property type="term" value="C:chromosome, telomeric region"/>
    <property type="evidence" value="ECO:0007669"/>
    <property type="project" value="UniProtKB-SubCell"/>
</dbReference>
<dbReference type="InterPro" id="IPR016194">
    <property type="entry name" value="SPOC-like_C_dom_sf"/>
</dbReference>